<dbReference type="EMBL" id="MTHD01000003">
    <property type="protein sequence ID" value="OMG53916.1"/>
    <property type="molecule type" value="Genomic_DNA"/>
</dbReference>
<dbReference type="GO" id="GO:0004888">
    <property type="term" value="F:transmembrane signaling receptor activity"/>
    <property type="evidence" value="ECO:0007669"/>
    <property type="project" value="InterPro"/>
</dbReference>
<organism evidence="3 4">
    <name type="scientific">Azonexus hydrophilus</name>
    <dbReference type="NCBI Taxonomy" id="418702"/>
    <lineage>
        <taxon>Bacteria</taxon>
        <taxon>Pseudomonadati</taxon>
        <taxon>Pseudomonadota</taxon>
        <taxon>Betaproteobacteria</taxon>
        <taxon>Rhodocyclales</taxon>
        <taxon>Azonexaceae</taxon>
        <taxon>Azonexus</taxon>
    </lineage>
</organism>
<dbReference type="Proteomes" id="UP000187526">
    <property type="component" value="Unassembled WGS sequence"/>
</dbReference>
<comment type="caution">
    <text evidence="3">The sequence shown here is derived from an EMBL/GenBank/DDBJ whole genome shotgun (WGS) entry which is preliminary data.</text>
</comment>
<dbReference type="OrthoDB" id="9179904at2"/>
<evidence type="ECO:0000256" key="1">
    <source>
        <dbReference type="PROSITE-ProRule" id="PRU00284"/>
    </source>
</evidence>
<dbReference type="GO" id="GO:0007165">
    <property type="term" value="P:signal transduction"/>
    <property type="evidence" value="ECO:0007669"/>
    <property type="project" value="UniProtKB-KW"/>
</dbReference>
<dbReference type="SUPFAM" id="SSF58104">
    <property type="entry name" value="Methyl-accepting chemotaxis protein (MCP) signaling domain"/>
    <property type="match status" value="1"/>
</dbReference>
<proteinExistence type="predicted"/>
<dbReference type="Gene3D" id="6.10.250.3200">
    <property type="match status" value="1"/>
</dbReference>
<dbReference type="PROSITE" id="PS50111">
    <property type="entry name" value="CHEMOTAXIS_TRANSDUC_2"/>
    <property type="match status" value="1"/>
</dbReference>
<dbReference type="RefSeq" id="WP_076095096.1">
    <property type="nucleotide sequence ID" value="NZ_MTHD01000003.1"/>
</dbReference>
<name>A0A1R1I586_9RHOO</name>
<evidence type="ECO:0000313" key="4">
    <source>
        <dbReference type="Proteomes" id="UP000187526"/>
    </source>
</evidence>
<sequence length="207" mass="22456">MSTAMVSTAAGKPQAGVDLLRIVRINEEIKAVVGVAFKINIMALNAIFLAKRAGTAALGFGVLSNELRVFSQDLRTCMGALTELIHRCVNEVSVVLQDIRHTRLLRDAVLMSSMPGLAVVVHRREAANVEHQERLAGLRRQLQRALEDAFQLVELGGVLAKSAKIEAAYGQGFAASLAQVSGEFDGVVEEIRNSLQALQRSDFFKSN</sequence>
<feature type="domain" description="Methyl-accepting transducer" evidence="2">
    <location>
        <begin position="24"/>
        <end position="103"/>
    </location>
</feature>
<dbReference type="GO" id="GO:0006935">
    <property type="term" value="P:chemotaxis"/>
    <property type="evidence" value="ECO:0007669"/>
    <property type="project" value="InterPro"/>
</dbReference>
<accession>A0A1R1I586</accession>
<dbReference type="STRING" id="418702.BJN45_10935"/>
<dbReference type="InterPro" id="IPR004089">
    <property type="entry name" value="MCPsignal_dom"/>
</dbReference>
<protein>
    <submittedName>
        <fullName evidence="3">Chemotaxis protein</fullName>
    </submittedName>
</protein>
<evidence type="ECO:0000313" key="3">
    <source>
        <dbReference type="EMBL" id="OMG53916.1"/>
    </source>
</evidence>
<gene>
    <name evidence="3" type="ORF">BJN45_10935</name>
</gene>
<keyword evidence="4" id="KW-1185">Reference proteome</keyword>
<dbReference type="PRINTS" id="PR00260">
    <property type="entry name" value="CHEMTRNSDUCR"/>
</dbReference>
<keyword evidence="1" id="KW-0807">Transducer</keyword>
<dbReference type="InterPro" id="IPR004090">
    <property type="entry name" value="Chemotax_Me-accpt_rcpt"/>
</dbReference>
<dbReference type="GO" id="GO:0016020">
    <property type="term" value="C:membrane"/>
    <property type="evidence" value="ECO:0007669"/>
    <property type="project" value="InterPro"/>
</dbReference>
<dbReference type="AlphaFoldDB" id="A0A1R1I586"/>
<evidence type="ECO:0000259" key="2">
    <source>
        <dbReference type="PROSITE" id="PS50111"/>
    </source>
</evidence>
<reference evidence="3 4" key="1">
    <citation type="submission" date="2016-10" db="EMBL/GenBank/DDBJ databases">
        <title>Alkaliphiles isolated from bioreactors.</title>
        <authorList>
            <person name="Salah Z."/>
            <person name="Rout S.P."/>
            <person name="Humphreys P.N."/>
        </authorList>
    </citation>
    <scope>NUCLEOTIDE SEQUENCE [LARGE SCALE GENOMIC DNA]</scope>
    <source>
        <strain evidence="3 4">ZS02</strain>
    </source>
</reference>